<dbReference type="EMBL" id="RFAQ01000023">
    <property type="protein sequence ID" value="RMD01089.1"/>
    <property type="molecule type" value="Genomic_DNA"/>
</dbReference>
<organism evidence="2 3">
    <name type="scientific">Clostridium autoethanogenum</name>
    <dbReference type="NCBI Taxonomy" id="84023"/>
    <lineage>
        <taxon>Bacteria</taxon>
        <taxon>Bacillati</taxon>
        <taxon>Bacillota</taxon>
        <taxon>Clostridia</taxon>
        <taxon>Eubacteriales</taxon>
        <taxon>Clostridiaceae</taxon>
        <taxon>Clostridium</taxon>
    </lineage>
</organism>
<dbReference type="AlphaFoldDB" id="A0A3M0SRI9"/>
<evidence type="ECO:0000313" key="2">
    <source>
        <dbReference type="EMBL" id="RMD01089.1"/>
    </source>
</evidence>
<dbReference type="GO" id="GO:0004803">
    <property type="term" value="F:transposase activity"/>
    <property type="evidence" value="ECO:0007669"/>
    <property type="project" value="InterPro"/>
</dbReference>
<dbReference type="InterPro" id="IPR002559">
    <property type="entry name" value="Transposase_11"/>
</dbReference>
<evidence type="ECO:0000259" key="1">
    <source>
        <dbReference type="Pfam" id="PF01609"/>
    </source>
</evidence>
<comment type="caution">
    <text evidence="2">The sequence shown here is derived from an EMBL/GenBank/DDBJ whole genome shotgun (WGS) entry which is preliminary data.</text>
</comment>
<protein>
    <recommendedName>
        <fullName evidence="1">Transposase IS4-like domain-containing protein</fullName>
    </recommendedName>
</protein>
<dbReference type="Proteomes" id="UP000277999">
    <property type="component" value="Unassembled WGS sequence"/>
</dbReference>
<accession>A0A3M0SRI9</accession>
<feature type="domain" description="Transposase IS4-like" evidence="1">
    <location>
        <begin position="12"/>
        <end position="71"/>
    </location>
</feature>
<evidence type="ECO:0000313" key="3">
    <source>
        <dbReference type="Proteomes" id="UP000277999"/>
    </source>
</evidence>
<name>A0A3M0SRI9_9CLOT</name>
<reference evidence="2 3" key="1">
    <citation type="submission" date="2018-10" db="EMBL/GenBank/DDBJ databases">
        <title>Genome-centric metagenomics revealed C2 chemical producing, CO utilizing Clostridium with novel acetogenic gene cluster.</title>
        <authorList>
            <person name="Kang H."/>
            <person name="Park B."/>
            <person name="Choi I.G."/>
            <person name="Chang I.S."/>
        </authorList>
    </citation>
    <scope>NUCLEOTIDE SEQUENCE [LARGE SCALE GENOMIC DNA]</scope>
    <source>
        <strain evidence="2 3">H21-9</strain>
    </source>
</reference>
<dbReference type="GO" id="GO:0006313">
    <property type="term" value="P:DNA transposition"/>
    <property type="evidence" value="ECO:0007669"/>
    <property type="project" value="InterPro"/>
</dbReference>
<sequence length="85" mass="9960">MAKTYFQWAEIRSKKAGIKLHTKFNLNKGIPELIVVSNVKPYDRTKVKELITKDNCIYIFDKGYVDHKIFGVVQIIFFELVPLKK</sequence>
<gene>
    <name evidence="2" type="ORF">D9O40_08965</name>
</gene>
<proteinExistence type="predicted"/>
<dbReference type="GO" id="GO:0003677">
    <property type="term" value="F:DNA binding"/>
    <property type="evidence" value="ECO:0007669"/>
    <property type="project" value="InterPro"/>
</dbReference>
<dbReference type="Pfam" id="PF01609">
    <property type="entry name" value="DDE_Tnp_1"/>
    <property type="match status" value="1"/>
</dbReference>